<protein>
    <submittedName>
        <fullName evidence="2">Uncharacterized protein</fullName>
    </submittedName>
</protein>
<feature type="region of interest" description="Disordered" evidence="1">
    <location>
        <begin position="34"/>
        <end position="88"/>
    </location>
</feature>
<evidence type="ECO:0000256" key="1">
    <source>
        <dbReference type="SAM" id="MobiDB-lite"/>
    </source>
</evidence>
<dbReference type="AlphaFoldDB" id="A0A9X0CQM5"/>
<gene>
    <name evidence="2" type="ORF">OS493_023173</name>
</gene>
<comment type="caution">
    <text evidence="2">The sequence shown here is derived from an EMBL/GenBank/DDBJ whole genome shotgun (WGS) entry which is preliminary data.</text>
</comment>
<accession>A0A9X0CQM5</accession>
<reference evidence="2" key="1">
    <citation type="submission" date="2023-01" db="EMBL/GenBank/DDBJ databases">
        <title>Genome assembly of the deep-sea coral Lophelia pertusa.</title>
        <authorList>
            <person name="Herrera S."/>
            <person name="Cordes E."/>
        </authorList>
    </citation>
    <scope>NUCLEOTIDE SEQUENCE</scope>
    <source>
        <strain evidence="2">USNM1676648</strain>
        <tissue evidence="2">Polyp</tissue>
    </source>
</reference>
<organism evidence="2 3">
    <name type="scientific">Desmophyllum pertusum</name>
    <dbReference type="NCBI Taxonomy" id="174260"/>
    <lineage>
        <taxon>Eukaryota</taxon>
        <taxon>Metazoa</taxon>
        <taxon>Cnidaria</taxon>
        <taxon>Anthozoa</taxon>
        <taxon>Hexacorallia</taxon>
        <taxon>Scleractinia</taxon>
        <taxon>Caryophylliina</taxon>
        <taxon>Caryophylliidae</taxon>
        <taxon>Desmophyllum</taxon>
    </lineage>
</organism>
<evidence type="ECO:0000313" key="2">
    <source>
        <dbReference type="EMBL" id="KAJ7371831.1"/>
    </source>
</evidence>
<proteinExistence type="predicted"/>
<dbReference type="Proteomes" id="UP001163046">
    <property type="component" value="Unassembled WGS sequence"/>
</dbReference>
<evidence type="ECO:0000313" key="3">
    <source>
        <dbReference type="Proteomes" id="UP001163046"/>
    </source>
</evidence>
<sequence>MLKIPGIEQSPDVPLANLPEVFENLIELDKTTDAVKSPEASCDIEDKKPEDSDICGVSSSSPGSRIQADVPVPSLSVRSPSVGAKTPTNPLKVEIKDFRKVLISKVKIFQSLEHGSTGTTQVKKETTPTELE</sequence>
<keyword evidence="3" id="KW-1185">Reference proteome</keyword>
<name>A0A9X0CQM5_9CNID</name>
<feature type="compositionally biased region" description="Low complexity" evidence="1">
    <location>
        <begin position="70"/>
        <end position="82"/>
    </location>
</feature>
<dbReference type="EMBL" id="MU826842">
    <property type="protein sequence ID" value="KAJ7371831.1"/>
    <property type="molecule type" value="Genomic_DNA"/>
</dbReference>